<protein>
    <submittedName>
        <fullName evidence="3">DUF2807 domain-containing protein</fullName>
    </submittedName>
</protein>
<evidence type="ECO:0000313" key="4">
    <source>
        <dbReference type="Proteomes" id="UP000651085"/>
    </source>
</evidence>
<feature type="signal peptide" evidence="1">
    <location>
        <begin position="1"/>
        <end position="23"/>
    </location>
</feature>
<feature type="chain" id="PRO_5036988559" evidence="1">
    <location>
        <begin position="24"/>
        <end position="325"/>
    </location>
</feature>
<accession>A0A926IIL5</accession>
<keyword evidence="1" id="KW-0732">Signal</keyword>
<dbReference type="PANTHER" id="PTHR39200">
    <property type="entry name" value="HYPOTHETICAL EXPORTED PROTEIN"/>
    <property type="match status" value="1"/>
</dbReference>
<feature type="domain" description="Putative auto-transporter adhesin head GIN" evidence="2">
    <location>
        <begin position="43"/>
        <end position="232"/>
    </location>
</feature>
<evidence type="ECO:0000313" key="3">
    <source>
        <dbReference type="EMBL" id="MBC8591882.1"/>
    </source>
</evidence>
<dbReference type="EMBL" id="JACRTF010000001">
    <property type="protein sequence ID" value="MBC8591882.1"/>
    <property type="molecule type" value="Genomic_DNA"/>
</dbReference>
<comment type="caution">
    <text evidence="3">The sequence shown here is derived from an EMBL/GenBank/DDBJ whole genome shotgun (WGS) entry which is preliminary data.</text>
</comment>
<dbReference type="PANTHER" id="PTHR39200:SF1">
    <property type="entry name" value="AUTO-TRANSPORTER ADHESIN HEAD GIN DOMAIN-CONTAINING PROTEIN-RELATED"/>
    <property type="match status" value="1"/>
</dbReference>
<proteinExistence type="predicted"/>
<dbReference type="InterPro" id="IPR021255">
    <property type="entry name" value="DUF2807"/>
</dbReference>
<gene>
    <name evidence="3" type="ORF">H8744_01230</name>
</gene>
<dbReference type="Proteomes" id="UP000651085">
    <property type="component" value="Unassembled WGS sequence"/>
</dbReference>
<organism evidence="3 4">
    <name type="scientific">Jilunia laotingensis</name>
    <dbReference type="NCBI Taxonomy" id="2763675"/>
    <lineage>
        <taxon>Bacteria</taxon>
        <taxon>Pseudomonadati</taxon>
        <taxon>Bacteroidota</taxon>
        <taxon>Bacteroidia</taxon>
        <taxon>Bacteroidales</taxon>
        <taxon>Bacteroidaceae</taxon>
        <taxon>Jilunia</taxon>
    </lineage>
</organism>
<evidence type="ECO:0000259" key="2">
    <source>
        <dbReference type="Pfam" id="PF10988"/>
    </source>
</evidence>
<dbReference type="AlphaFoldDB" id="A0A926IIL5"/>
<dbReference type="Pfam" id="PF10988">
    <property type="entry name" value="DUF2807"/>
    <property type="match status" value="1"/>
</dbReference>
<keyword evidence="4" id="KW-1185">Reference proteome</keyword>
<evidence type="ECO:0000256" key="1">
    <source>
        <dbReference type="SAM" id="SignalP"/>
    </source>
</evidence>
<sequence length="325" mass="33768">MKMKRCVGVLFLCSLLLATAGNAQTKRVKASGKYETKEVKVQNFDKIKLLGSPTVVYTQSDKPQLKIYGSDNVLDLVKCEVSKGTLTISFKENTSIEFGKEGRLKIIASSPSLTNALLQGSGDILLNGKLKCSNLTLILQGSGDINAEDVVCVNDFAATLQGSGDIAVKNSIHADKVALNLMGSGDLNICNLVANSAAATLQGSGDLKVKGKNVAGNVTVGLMGAGDLDFVGIKGGIVKAELNGSGDLTIAGSAKQAILSLRNSGDLDAKNLKADDVDATVNGSGNITCWVSGVLKCNITGSGDIEYVGNPSAIHTTGKRNPHRL</sequence>
<name>A0A926IIL5_9BACT</name>
<dbReference type="RefSeq" id="WP_262433099.1">
    <property type="nucleotide sequence ID" value="NZ_JACRTF010000001.1"/>
</dbReference>
<dbReference type="Gene3D" id="2.160.20.120">
    <property type="match status" value="1"/>
</dbReference>
<reference evidence="3" key="1">
    <citation type="submission" date="2020-08" db="EMBL/GenBank/DDBJ databases">
        <title>Genome public.</title>
        <authorList>
            <person name="Liu C."/>
            <person name="Sun Q."/>
        </authorList>
    </citation>
    <scope>NUCLEOTIDE SEQUENCE</scope>
    <source>
        <strain evidence="3">N12</strain>
    </source>
</reference>